<dbReference type="GO" id="GO:0045732">
    <property type="term" value="P:positive regulation of protein catabolic process"/>
    <property type="evidence" value="ECO:0007669"/>
    <property type="project" value="EnsemblMetazoa"/>
</dbReference>
<dbReference type="FunFam" id="2.60.120.920:FF:000017">
    <property type="entry name" value="F-box/SPRY domain-containing protein 1"/>
    <property type="match status" value="1"/>
</dbReference>
<keyword evidence="6" id="KW-0770">Synapse</keyword>
<keyword evidence="5" id="KW-0524">Neurogenesis</keyword>
<dbReference type="InterPro" id="IPR001870">
    <property type="entry name" value="B30.2/SPRY"/>
</dbReference>
<dbReference type="AlphaFoldDB" id="A0A0Q5VN08"/>
<dbReference type="InterPro" id="IPR001810">
    <property type="entry name" value="F-box_dom"/>
</dbReference>
<dbReference type="InterPro" id="IPR043136">
    <property type="entry name" value="B30.2/SPRY_sf"/>
</dbReference>
<dbReference type="GO" id="GO:0005938">
    <property type="term" value="C:cell cortex"/>
    <property type="evidence" value="ECO:0007669"/>
    <property type="project" value="EnsemblMetazoa"/>
</dbReference>
<evidence type="ECO:0000256" key="5">
    <source>
        <dbReference type="ARBA" id="ARBA00022902"/>
    </source>
</evidence>
<sequence length="344" mass="38708">MVTKFPQSGCFSFSCGKGKAGCVRVRMKWQTVRANLRINLRSVVSSCVPRSLCRTGRGCKQSCHFVQERVNPSSYLQEPSSPAAEQTHTMVDPVAALCNYNVLEVIFSYLELEDLSHCSQVCKSWYHFLNDENSDVWRWHCLNKLPKEALKSDLLSSVSTYKTKLRAYFHAWSPNDCSRNVYIKPNGFTLHRNPVAQSTDAARGKIGFRHGRHTWEVIWEGPLGTVAVIGISTKEAALQCHGYVALLGSDDQSWGWNLVENHLLHNGDMQGSYPLLNNAPKYQVGERIRVILDCEDNTLSFEKNYEFLGVAFRGLPDKKLYPTVSAVYGNTEVSMVYLGTPLDG</sequence>
<evidence type="ECO:0000256" key="2">
    <source>
        <dbReference type="ARBA" id="ARBA00007328"/>
    </source>
</evidence>
<reference evidence="9 10" key="1">
    <citation type="journal article" date="2007" name="Nature">
        <title>Evolution of genes and genomes on the Drosophila phylogeny.</title>
        <authorList>
            <consortium name="Drosophila 12 Genomes Consortium"/>
            <person name="Clark A.G."/>
            <person name="Eisen M.B."/>
            <person name="Smith D.R."/>
            <person name="Bergman C.M."/>
            <person name="Oliver B."/>
            <person name="Markow T.A."/>
            <person name="Kaufman T.C."/>
            <person name="Kellis M."/>
            <person name="Gelbart W."/>
            <person name="Iyer V.N."/>
            <person name="Pollard D.A."/>
            <person name="Sackton T.B."/>
            <person name="Larracuente A.M."/>
            <person name="Singh N.D."/>
            <person name="Abad J.P."/>
            <person name="Abt D.N."/>
            <person name="Adryan B."/>
            <person name="Aguade M."/>
            <person name="Akashi H."/>
            <person name="Anderson W.W."/>
            <person name="Aquadro C.F."/>
            <person name="Ardell D.H."/>
            <person name="Arguello R."/>
            <person name="Artieri C.G."/>
            <person name="Barbash D.A."/>
            <person name="Barker D."/>
            <person name="Barsanti P."/>
            <person name="Batterham P."/>
            <person name="Batzoglou S."/>
            <person name="Begun D."/>
            <person name="Bhutkar A."/>
            <person name="Blanco E."/>
            <person name="Bosak S.A."/>
            <person name="Bradley R.K."/>
            <person name="Brand A.D."/>
            <person name="Brent M.R."/>
            <person name="Brooks A.N."/>
            <person name="Brown R.H."/>
            <person name="Butlin R.K."/>
            <person name="Caggese C."/>
            <person name="Calvi B.R."/>
            <person name="Bernardo de Carvalho A."/>
            <person name="Caspi A."/>
            <person name="Castrezana S."/>
            <person name="Celniker S.E."/>
            <person name="Chang J.L."/>
            <person name="Chapple C."/>
            <person name="Chatterji S."/>
            <person name="Chinwalla A."/>
            <person name="Civetta A."/>
            <person name="Clifton S.W."/>
            <person name="Comeron J.M."/>
            <person name="Costello J.C."/>
            <person name="Coyne J.A."/>
            <person name="Daub J."/>
            <person name="David R.G."/>
            <person name="Delcher A.L."/>
            <person name="Delehaunty K."/>
            <person name="Do C.B."/>
            <person name="Ebling H."/>
            <person name="Edwards K."/>
            <person name="Eickbush T."/>
            <person name="Evans J.D."/>
            <person name="Filipski A."/>
            <person name="Findeiss S."/>
            <person name="Freyhult E."/>
            <person name="Fulton L."/>
            <person name="Fulton R."/>
            <person name="Garcia A.C."/>
            <person name="Gardiner A."/>
            <person name="Garfield D.A."/>
            <person name="Garvin B.E."/>
            <person name="Gibson G."/>
            <person name="Gilbert D."/>
            <person name="Gnerre S."/>
            <person name="Godfrey J."/>
            <person name="Good R."/>
            <person name="Gotea V."/>
            <person name="Gravely B."/>
            <person name="Greenberg A.J."/>
            <person name="Griffiths-Jones S."/>
            <person name="Gross S."/>
            <person name="Guigo R."/>
            <person name="Gustafson E.A."/>
            <person name="Haerty W."/>
            <person name="Hahn M.W."/>
            <person name="Halligan D.L."/>
            <person name="Halpern A.L."/>
            <person name="Halter G.M."/>
            <person name="Han M.V."/>
            <person name="Heger A."/>
            <person name="Hillier L."/>
            <person name="Hinrichs A.S."/>
            <person name="Holmes I."/>
            <person name="Hoskins R.A."/>
            <person name="Hubisz M.J."/>
            <person name="Hultmark D."/>
            <person name="Huntley M.A."/>
            <person name="Jaffe D.B."/>
            <person name="Jagadeeshan S."/>
            <person name="Jeck W.R."/>
            <person name="Johnson J."/>
            <person name="Jones C.D."/>
            <person name="Jordan W.C."/>
            <person name="Karpen G.H."/>
            <person name="Kataoka E."/>
            <person name="Keightley P.D."/>
            <person name="Kheradpour P."/>
            <person name="Kirkness E.F."/>
            <person name="Koerich L.B."/>
            <person name="Kristiansen K."/>
            <person name="Kudrna D."/>
            <person name="Kulathinal R.J."/>
            <person name="Kumar S."/>
            <person name="Kwok R."/>
            <person name="Lander E."/>
            <person name="Langley C.H."/>
            <person name="Lapoint R."/>
            <person name="Lazzaro B.P."/>
            <person name="Lee S.J."/>
            <person name="Levesque L."/>
            <person name="Li R."/>
            <person name="Lin C.F."/>
            <person name="Lin M.F."/>
            <person name="Lindblad-Toh K."/>
            <person name="Llopart A."/>
            <person name="Long M."/>
            <person name="Low L."/>
            <person name="Lozovsky E."/>
            <person name="Lu J."/>
            <person name="Luo M."/>
            <person name="Machado C.A."/>
            <person name="Makalowski W."/>
            <person name="Marzo M."/>
            <person name="Matsuda M."/>
            <person name="Matzkin L."/>
            <person name="McAllister B."/>
            <person name="McBride C.S."/>
            <person name="McKernan B."/>
            <person name="McKernan K."/>
            <person name="Mendez-Lago M."/>
            <person name="Minx P."/>
            <person name="Mollenhauer M.U."/>
            <person name="Montooth K."/>
            <person name="Mount S.M."/>
            <person name="Mu X."/>
            <person name="Myers E."/>
            <person name="Negre B."/>
            <person name="Newfeld S."/>
            <person name="Nielsen R."/>
            <person name="Noor M.A."/>
            <person name="O'Grady P."/>
            <person name="Pachter L."/>
            <person name="Papaceit M."/>
            <person name="Parisi M.J."/>
            <person name="Parisi M."/>
            <person name="Parts L."/>
            <person name="Pedersen J.S."/>
            <person name="Pesole G."/>
            <person name="Phillippy A.M."/>
            <person name="Ponting C.P."/>
            <person name="Pop M."/>
            <person name="Porcelli D."/>
            <person name="Powell J.R."/>
            <person name="Prohaska S."/>
            <person name="Pruitt K."/>
            <person name="Puig M."/>
            <person name="Quesneville H."/>
            <person name="Ram K.R."/>
            <person name="Rand D."/>
            <person name="Rasmussen M.D."/>
            <person name="Reed L.K."/>
            <person name="Reenan R."/>
            <person name="Reily A."/>
            <person name="Remington K.A."/>
            <person name="Rieger T.T."/>
            <person name="Ritchie M.G."/>
            <person name="Robin C."/>
            <person name="Rogers Y.H."/>
            <person name="Rohde C."/>
            <person name="Rozas J."/>
            <person name="Rubenfield M.J."/>
            <person name="Ruiz A."/>
            <person name="Russo S."/>
            <person name="Salzberg S.L."/>
            <person name="Sanchez-Gracia A."/>
            <person name="Saranga D.J."/>
            <person name="Sato H."/>
            <person name="Schaeffer S.W."/>
            <person name="Schatz M.C."/>
            <person name="Schlenke T."/>
            <person name="Schwartz R."/>
            <person name="Segarra C."/>
            <person name="Singh R.S."/>
            <person name="Sirot L."/>
            <person name="Sirota M."/>
            <person name="Sisneros N.B."/>
            <person name="Smith C.D."/>
            <person name="Smith T.F."/>
            <person name="Spieth J."/>
            <person name="Stage D.E."/>
            <person name="Stark A."/>
            <person name="Stephan W."/>
            <person name="Strausberg R.L."/>
            <person name="Strempel S."/>
            <person name="Sturgill D."/>
            <person name="Sutton G."/>
            <person name="Sutton G.G."/>
            <person name="Tao W."/>
            <person name="Teichmann S."/>
            <person name="Tobari Y.N."/>
            <person name="Tomimura Y."/>
            <person name="Tsolas J.M."/>
            <person name="Valente V.L."/>
            <person name="Venter E."/>
            <person name="Venter J.C."/>
            <person name="Vicario S."/>
            <person name="Vieira F.G."/>
            <person name="Vilella A.J."/>
            <person name="Villasante A."/>
            <person name="Walenz B."/>
            <person name="Wang J."/>
            <person name="Wasserman M."/>
            <person name="Watts T."/>
            <person name="Wilson D."/>
            <person name="Wilson R.K."/>
            <person name="Wing R.A."/>
            <person name="Wolfner M.F."/>
            <person name="Wong A."/>
            <person name="Wong G.K."/>
            <person name="Wu C.I."/>
            <person name="Wu G."/>
            <person name="Yamamoto D."/>
            <person name="Yang H.P."/>
            <person name="Yang S.P."/>
            <person name="Yorke J.A."/>
            <person name="Yoshida K."/>
            <person name="Zdobnov E."/>
            <person name="Zhang P."/>
            <person name="Zhang Y."/>
            <person name="Zimin A.V."/>
            <person name="Baldwin J."/>
            <person name="Abdouelleil A."/>
            <person name="Abdulkadir J."/>
            <person name="Abebe A."/>
            <person name="Abera B."/>
            <person name="Abreu J."/>
            <person name="Acer S.C."/>
            <person name="Aftuck L."/>
            <person name="Alexander A."/>
            <person name="An P."/>
            <person name="Anderson E."/>
            <person name="Anderson S."/>
            <person name="Arachi H."/>
            <person name="Azer M."/>
            <person name="Bachantsang P."/>
            <person name="Barry A."/>
            <person name="Bayul T."/>
            <person name="Berlin A."/>
            <person name="Bessette D."/>
            <person name="Bloom T."/>
            <person name="Blye J."/>
            <person name="Boguslavskiy L."/>
            <person name="Bonnet C."/>
            <person name="Boukhgalter B."/>
            <person name="Bourzgui I."/>
            <person name="Brown A."/>
            <person name="Cahill P."/>
            <person name="Channer S."/>
            <person name="Cheshatsang Y."/>
            <person name="Chuda L."/>
            <person name="Citroen M."/>
            <person name="Collymore A."/>
            <person name="Cooke P."/>
            <person name="Costello M."/>
            <person name="D'Aco K."/>
            <person name="Daza R."/>
            <person name="De Haan G."/>
            <person name="DeGray S."/>
            <person name="DeMaso C."/>
            <person name="Dhargay N."/>
            <person name="Dooley K."/>
            <person name="Dooley E."/>
            <person name="Doricent M."/>
            <person name="Dorje P."/>
            <person name="Dorjee K."/>
            <person name="Dupes A."/>
            <person name="Elong R."/>
            <person name="Falk J."/>
            <person name="Farina A."/>
            <person name="Faro S."/>
            <person name="Ferguson D."/>
            <person name="Fisher S."/>
            <person name="Foley C.D."/>
            <person name="Franke A."/>
            <person name="Friedrich D."/>
            <person name="Gadbois L."/>
            <person name="Gearin G."/>
            <person name="Gearin C.R."/>
            <person name="Giannoukos G."/>
            <person name="Goode T."/>
            <person name="Graham J."/>
            <person name="Grandbois E."/>
            <person name="Grewal S."/>
            <person name="Gyaltsen K."/>
            <person name="Hafez N."/>
            <person name="Hagos B."/>
            <person name="Hall J."/>
            <person name="Henson C."/>
            <person name="Hollinger A."/>
            <person name="Honan T."/>
            <person name="Huard M.D."/>
            <person name="Hughes L."/>
            <person name="Hurhula B."/>
            <person name="Husby M.E."/>
            <person name="Kamat A."/>
            <person name="Kanga B."/>
            <person name="Kashin S."/>
            <person name="Khazanovich D."/>
            <person name="Kisner P."/>
            <person name="Lance K."/>
            <person name="Lara M."/>
            <person name="Lee W."/>
            <person name="Lennon N."/>
            <person name="Letendre F."/>
            <person name="LeVine R."/>
            <person name="Lipovsky A."/>
            <person name="Liu X."/>
            <person name="Liu J."/>
            <person name="Liu S."/>
            <person name="Lokyitsang T."/>
            <person name="Lokyitsang Y."/>
            <person name="Lubonja R."/>
            <person name="Lui A."/>
            <person name="MacDonald P."/>
            <person name="Magnisalis V."/>
            <person name="Maru K."/>
            <person name="Matthews C."/>
            <person name="McCusker W."/>
            <person name="McDonough S."/>
            <person name="Mehta T."/>
            <person name="Meldrim J."/>
            <person name="Meneus L."/>
            <person name="Mihai O."/>
            <person name="Mihalev A."/>
            <person name="Mihova T."/>
            <person name="Mittelman R."/>
            <person name="Mlenga V."/>
            <person name="Montmayeur A."/>
            <person name="Mulrain L."/>
            <person name="Navidi A."/>
            <person name="Naylor J."/>
            <person name="Negash T."/>
            <person name="Nguyen T."/>
            <person name="Nguyen N."/>
            <person name="Nicol R."/>
            <person name="Norbu C."/>
            <person name="Norbu N."/>
            <person name="Novod N."/>
            <person name="O'Neill B."/>
            <person name="Osman S."/>
            <person name="Markiewicz E."/>
            <person name="Oyono O.L."/>
            <person name="Patti C."/>
            <person name="Phunkhang P."/>
            <person name="Pierre F."/>
            <person name="Priest M."/>
            <person name="Raghuraman S."/>
            <person name="Rege F."/>
            <person name="Reyes R."/>
            <person name="Rise C."/>
            <person name="Rogov P."/>
            <person name="Ross K."/>
            <person name="Ryan E."/>
            <person name="Settipalli S."/>
            <person name="Shea T."/>
            <person name="Sherpa N."/>
            <person name="Shi L."/>
            <person name="Shih D."/>
            <person name="Sparrow T."/>
            <person name="Spaulding J."/>
            <person name="Stalker J."/>
            <person name="Stange-Thomann N."/>
            <person name="Stavropoulos S."/>
            <person name="Stone C."/>
            <person name="Strader C."/>
            <person name="Tesfaye S."/>
            <person name="Thomson T."/>
            <person name="Thoulutsang Y."/>
            <person name="Thoulutsang D."/>
            <person name="Topham K."/>
            <person name="Topping I."/>
            <person name="Tsamla T."/>
            <person name="Vassiliev H."/>
            <person name="Vo A."/>
            <person name="Wangchuk T."/>
            <person name="Wangdi T."/>
            <person name="Weiand M."/>
            <person name="Wilkinson J."/>
            <person name="Wilson A."/>
            <person name="Yadav S."/>
            <person name="Young G."/>
            <person name="Yu Q."/>
            <person name="Zembek L."/>
            <person name="Zhong D."/>
            <person name="Zimmer A."/>
            <person name="Zwirko Z."/>
            <person name="Jaffe D.B."/>
            <person name="Alvarez P."/>
            <person name="Brockman W."/>
            <person name="Butler J."/>
            <person name="Chin C."/>
            <person name="Gnerre S."/>
            <person name="Grabherr M."/>
            <person name="Kleber M."/>
            <person name="Mauceli E."/>
            <person name="MacCallum I."/>
        </authorList>
    </citation>
    <scope>NUCLEOTIDE SEQUENCE [LARGE SCALE GENOMIC DNA]</scope>
    <source>
        <strain evidence="9 10">TSC#14021-0224.01</strain>
    </source>
</reference>
<dbReference type="GO" id="GO:0019005">
    <property type="term" value="C:SCF ubiquitin ligase complex"/>
    <property type="evidence" value="ECO:0007669"/>
    <property type="project" value="EnsemblMetazoa"/>
</dbReference>
<evidence type="ECO:0000313" key="9">
    <source>
        <dbReference type="EMBL" id="KQS62759.1"/>
    </source>
</evidence>
<dbReference type="InterPro" id="IPR003877">
    <property type="entry name" value="SPRY_dom"/>
</dbReference>
<dbReference type="PROSITE" id="PS50188">
    <property type="entry name" value="B302_SPRY"/>
    <property type="match status" value="1"/>
</dbReference>
<dbReference type="SMR" id="A0A0Q5VN08"/>
<dbReference type="GO" id="GO:0005634">
    <property type="term" value="C:nucleus"/>
    <property type="evidence" value="ECO:0007669"/>
    <property type="project" value="EnsemblMetazoa"/>
</dbReference>
<dbReference type="SMART" id="SM00449">
    <property type="entry name" value="SPRY"/>
    <property type="match status" value="1"/>
</dbReference>
<evidence type="ECO:0000256" key="7">
    <source>
        <dbReference type="ARBA" id="ARBA00034103"/>
    </source>
</evidence>
<evidence type="ECO:0000313" key="10">
    <source>
        <dbReference type="Proteomes" id="UP000008711"/>
    </source>
</evidence>
<dbReference type="FunFam" id="1.20.1280.50:FF:000140">
    <property type="entry name" value="F-box/SPRY domain-containing protein 1"/>
    <property type="match status" value="1"/>
</dbReference>
<dbReference type="GO" id="GO:0031594">
    <property type="term" value="C:neuromuscular junction"/>
    <property type="evidence" value="ECO:0007669"/>
    <property type="project" value="EnsemblMetazoa"/>
</dbReference>
<comment type="pathway">
    <text evidence="1">Protein modification; protein ubiquitination.</text>
</comment>
<dbReference type="Gene3D" id="1.20.1280.50">
    <property type="match status" value="1"/>
</dbReference>
<dbReference type="GO" id="GO:0010629">
    <property type="term" value="P:negative regulation of gene expression"/>
    <property type="evidence" value="ECO:0007669"/>
    <property type="project" value="EnsemblMetazoa"/>
</dbReference>
<evidence type="ECO:0000256" key="6">
    <source>
        <dbReference type="ARBA" id="ARBA00023018"/>
    </source>
</evidence>
<dbReference type="GO" id="GO:0016567">
    <property type="term" value="P:protein ubiquitination"/>
    <property type="evidence" value="ECO:0007669"/>
    <property type="project" value="UniProtKB-UniPathway"/>
</dbReference>
<dbReference type="InterPro" id="IPR050672">
    <property type="entry name" value="FBXO45-Fsn/SPSB_families"/>
</dbReference>
<dbReference type="SUPFAM" id="SSF49899">
    <property type="entry name" value="Concanavalin A-like lectins/glucanases"/>
    <property type="match status" value="1"/>
</dbReference>
<dbReference type="Gene3D" id="2.60.120.920">
    <property type="match status" value="1"/>
</dbReference>
<dbReference type="GO" id="GO:0007274">
    <property type="term" value="P:neuromuscular synaptic transmission"/>
    <property type="evidence" value="ECO:0007669"/>
    <property type="project" value="EnsemblMetazoa"/>
</dbReference>
<dbReference type="OrthoDB" id="2398163at2759"/>
<keyword evidence="10" id="KW-1185">Reference proteome</keyword>
<dbReference type="UniPathway" id="UPA00143"/>
<evidence type="ECO:0000256" key="3">
    <source>
        <dbReference type="ARBA" id="ARBA00016614"/>
    </source>
</evidence>
<dbReference type="Pfam" id="PF00622">
    <property type="entry name" value="SPRY"/>
    <property type="match status" value="1"/>
</dbReference>
<dbReference type="InterPro" id="IPR013320">
    <property type="entry name" value="ConA-like_dom_sf"/>
</dbReference>
<dbReference type="CDD" id="cd12907">
    <property type="entry name" value="SPRY_Fbox"/>
    <property type="match status" value="1"/>
</dbReference>
<reference evidence="9 10" key="2">
    <citation type="journal article" date="2008" name="Bioinformatics">
        <title>Assembly reconciliation.</title>
        <authorList>
            <person name="Zimin A.V."/>
            <person name="Smith D.R."/>
            <person name="Sutton G."/>
            <person name="Yorke J.A."/>
        </authorList>
    </citation>
    <scope>NUCLEOTIDE SEQUENCE [LARGE SCALE GENOMIC DNA]</scope>
    <source>
        <strain evidence="9 10">TSC#14021-0224.01</strain>
    </source>
</reference>
<dbReference type="CDD" id="cd22111">
    <property type="entry name" value="F-box_FBXO45"/>
    <property type="match status" value="1"/>
</dbReference>
<proteinExistence type="inferred from homology"/>
<feature type="domain" description="B30.2/SPRY" evidence="8">
    <location>
        <begin position="150"/>
        <end position="342"/>
    </location>
</feature>
<evidence type="ECO:0000259" key="8">
    <source>
        <dbReference type="PROSITE" id="PS50188"/>
    </source>
</evidence>
<dbReference type="EMBL" id="CH954179">
    <property type="protein sequence ID" value="KQS62759.1"/>
    <property type="molecule type" value="Genomic_DNA"/>
</dbReference>
<organism evidence="9 10">
    <name type="scientific">Drosophila erecta</name>
    <name type="common">Fruit fly</name>
    <dbReference type="NCBI Taxonomy" id="7220"/>
    <lineage>
        <taxon>Eukaryota</taxon>
        <taxon>Metazoa</taxon>
        <taxon>Ecdysozoa</taxon>
        <taxon>Arthropoda</taxon>
        <taxon>Hexapoda</taxon>
        <taxon>Insecta</taxon>
        <taxon>Pterygota</taxon>
        <taxon>Neoptera</taxon>
        <taxon>Endopterygota</taxon>
        <taxon>Diptera</taxon>
        <taxon>Brachycera</taxon>
        <taxon>Muscomorpha</taxon>
        <taxon>Ephydroidea</taxon>
        <taxon>Drosophilidae</taxon>
        <taxon>Drosophila</taxon>
        <taxon>Sophophora</taxon>
    </lineage>
</organism>
<dbReference type="KEGG" id="der:6549364"/>
<dbReference type="GO" id="GO:0045886">
    <property type="term" value="P:negative regulation of synaptic assembly at neuromuscular junction"/>
    <property type="evidence" value="ECO:0007669"/>
    <property type="project" value="EnsemblMetazoa"/>
</dbReference>
<dbReference type="InterPro" id="IPR036047">
    <property type="entry name" value="F-box-like_dom_sf"/>
</dbReference>
<dbReference type="Pfam" id="PF12937">
    <property type="entry name" value="F-box-like"/>
    <property type="match status" value="1"/>
</dbReference>
<dbReference type="Proteomes" id="UP000008711">
    <property type="component" value="Unassembled WGS sequence"/>
</dbReference>
<name>A0A0Q5VN08_DROER</name>
<dbReference type="GO" id="GO:0043161">
    <property type="term" value="P:proteasome-mediated ubiquitin-dependent protein catabolic process"/>
    <property type="evidence" value="ECO:0007669"/>
    <property type="project" value="TreeGrafter"/>
</dbReference>
<dbReference type="PANTHER" id="PTHR12245">
    <property type="entry name" value="SPRY DOMAIN CONTAINING SOCS BOX PROTEIN"/>
    <property type="match status" value="1"/>
</dbReference>
<evidence type="ECO:0000256" key="4">
    <source>
        <dbReference type="ARBA" id="ARBA00022786"/>
    </source>
</evidence>
<gene>
    <name evidence="9" type="primary">Dere\GG22511</name>
    <name evidence="9" type="synonym">dere_GLEANR_7236</name>
    <name evidence="9" type="synonym">GG22511</name>
    <name evidence="9" type="ORF">Dere_GG22511</name>
</gene>
<evidence type="ECO:0000256" key="1">
    <source>
        <dbReference type="ARBA" id="ARBA00004906"/>
    </source>
</evidence>
<protein>
    <recommendedName>
        <fullName evidence="3">F-box/SPRY domain-containing protein 1</fullName>
    </recommendedName>
</protein>
<dbReference type="PROSITE" id="PS51257">
    <property type="entry name" value="PROKAR_LIPOPROTEIN"/>
    <property type="match status" value="1"/>
</dbReference>
<dbReference type="PANTHER" id="PTHR12245:SF7">
    <property type="entry name" value="F-BOX_SPRY DOMAIN-CONTAINING PROTEIN 1"/>
    <property type="match status" value="1"/>
</dbReference>
<dbReference type="GO" id="GO:0060386">
    <property type="term" value="P:synapse assembly involved in innervation"/>
    <property type="evidence" value="ECO:0007669"/>
    <property type="project" value="TreeGrafter"/>
</dbReference>
<keyword evidence="4" id="KW-0833">Ubl conjugation pathway</keyword>
<comment type="similarity">
    <text evidence="2">Belongs to the FBXO45/Fsn family.</text>
</comment>
<dbReference type="SUPFAM" id="SSF81383">
    <property type="entry name" value="F-box domain"/>
    <property type="match status" value="1"/>
</dbReference>
<accession>A0A0Q5VN08</accession>
<dbReference type="InterPro" id="IPR035784">
    <property type="entry name" value="SPRY_FBXO45"/>
</dbReference>
<comment type="subcellular location">
    <subcellularLocation>
        <location evidence="7">Synapse</location>
    </subcellularLocation>
</comment>
<dbReference type="GO" id="GO:0045495">
    <property type="term" value="C:pole plasm"/>
    <property type="evidence" value="ECO:0007669"/>
    <property type="project" value="EnsemblMetazoa"/>
</dbReference>